<reference evidence="2" key="1">
    <citation type="journal article" date="2014" name="Front. Microbiol.">
        <title>High frequency of phylogenetically diverse reductive dehalogenase-homologous genes in deep subseafloor sedimentary metagenomes.</title>
        <authorList>
            <person name="Kawai M."/>
            <person name="Futagami T."/>
            <person name="Toyoda A."/>
            <person name="Takaki Y."/>
            <person name="Nishi S."/>
            <person name="Hori S."/>
            <person name="Arai W."/>
            <person name="Tsubouchi T."/>
            <person name="Morono Y."/>
            <person name="Uchiyama I."/>
            <person name="Ito T."/>
            <person name="Fujiyama A."/>
            <person name="Inagaki F."/>
            <person name="Takami H."/>
        </authorList>
    </citation>
    <scope>NUCLEOTIDE SEQUENCE</scope>
    <source>
        <strain evidence="2">Expedition CK06-06</strain>
    </source>
</reference>
<comment type="caution">
    <text evidence="2">The sequence shown here is derived from an EMBL/GenBank/DDBJ whole genome shotgun (WGS) entry which is preliminary data.</text>
</comment>
<evidence type="ECO:0000313" key="2">
    <source>
        <dbReference type="EMBL" id="GAF98897.1"/>
    </source>
</evidence>
<organism evidence="2">
    <name type="scientific">marine sediment metagenome</name>
    <dbReference type="NCBI Taxonomy" id="412755"/>
    <lineage>
        <taxon>unclassified sequences</taxon>
        <taxon>metagenomes</taxon>
        <taxon>ecological metagenomes</taxon>
    </lineage>
</organism>
<dbReference type="Pfam" id="PF02321">
    <property type="entry name" value="OEP"/>
    <property type="match status" value="1"/>
</dbReference>
<dbReference type="GO" id="GO:0015562">
    <property type="term" value="F:efflux transmembrane transporter activity"/>
    <property type="evidence" value="ECO:0007669"/>
    <property type="project" value="InterPro"/>
</dbReference>
<sequence length="128" mass="14935">GSPSDAWKDAFGLRYANLSLSLTLDIPLDSIFTQTTLNQARVNLEQAMLRLQNQEQQIFQEIRNAVRAVETNFERVQAYQVARDLARRQLEGEEERLKVGLTTPYFVLQYQRDLRNAQIMELRSIINY</sequence>
<dbReference type="AlphaFoldDB" id="X0UES1"/>
<dbReference type="InterPro" id="IPR003423">
    <property type="entry name" value="OMP_efflux"/>
</dbReference>
<dbReference type="InterPro" id="IPR010131">
    <property type="entry name" value="MdtP/NodT-like"/>
</dbReference>
<feature type="coiled-coil region" evidence="1">
    <location>
        <begin position="34"/>
        <end position="96"/>
    </location>
</feature>
<evidence type="ECO:0008006" key="3">
    <source>
        <dbReference type="Google" id="ProtNLM"/>
    </source>
</evidence>
<protein>
    <recommendedName>
        <fullName evidence="3">Outer membrane efflux protein</fullName>
    </recommendedName>
</protein>
<name>X0UES1_9ZZZZ</name>
<dbReference type="PANTHER" id="PTHR30203:SF30">
    <property type="entry name" value="OUTER MEMBRANE PROTEIN-RELATED"/>
    <property type="match status" value="1"/>
</dbReference>
<feature type="non-terminal residue" evidence="2">
    <location>
        <position position="1"/>
    </location>
</feature>
<dbReference type="SUPFAM" id="SSF56954">
    <property type="entry name" value="Outer membrane efflux proteins (OEP)"/>
    <property type="match status" value="1"/>
</dbReference>
<gene>
    <name evidence="2" type="ORF">S01H1_23633</name>
</gene>
<proteinExistence type="predicted"/>
<dbReference type="PANTHER" id="PTHR30203">
    <property type="entry name" value="OUTER MEMBRANE CATION EFFLUX PROTEIN"/>
    <property type="match status" value="1"/>
</dbReference>
<evidence type="ECO:0000256" key="1">
    <source>
        <dbReference type="SAM" id="Coils"/>
    </source>
</evidence>
<dbReference type="Gene3D" id="1.20.1600.10">
    <property type="entry name" value="Outer membrane efflux proteins (OEP)"/>
    <property type="match status" value="1"/>
</dbReference>
<feature type="non-terminal residue" evidence="2">
    <location>
        <position position="128"/>
    </location>
</feature>
<accession>X0UES1</accession>
<dbReference type="EMBL" id="BARS01013719">
    <property type="protein sequence ID" value="GAF98897.1"/>
    <property type="molecule type" value="Genomic_DNA"/>
</dbReference>
<keyword evidence="1" id="KW-0175">Coiled coil</keyword>